<dbReference type="InterPro" id="IPR029021">
    <property type="entry name" value="Prot-tyrosine_phosphatase-like"/>
</dbReference>
<dbReference type="Proteomes" id="UP000677228">
    <property type="component" value="Unassembled WGS sequence"/>
</dbReference>
<dbReference type="GO" id="GO:0005634">
    <property type="term" value="C:nucleus"/>
    <property type="evidence" value="ECO:0007669"/>
    <property type="project" value="UniProtKB-SubCell"/>
</dbReference>
<protein>
    <recommendedName>
        <fullName evidence="10">mRNA-capping enzyme</fullName>
    </recommendedName>
    <domain>
        <recommendedName>
            <fullName evidence="10">mRNA 5'-triphosphate monophosphatase</fullName>
            <ecNumber evidence="10">3.6.1.74</ecNumber>
        </recommendedName>
        <alternativeName>
            <fullName evidence="10">mRNA 5'-phosphatase</fullName>
        </alternativeName>
    </domain>
    <domain>
        <recommendedName>
            <fullName evidence="10">mRNA guanylyltransferase</fullName>
            <ecNumber evidence="10">2.7.7.50</ecNumber>
        </recommendedName>
        <alternativeName>
            <fullName evidence="10">GTP--RNA guanylyltransferase</fullName>
            <shortName evidence="10">GTase</shortName>
        </alternativeName>
    </domain>
</protein>
<dbReference type="Pfam" id="PF01331">
    <property type="entry name" value="mRNA_cap_enzyme"/>
    <property type="match status" value="1"/>
</dbReference>
<dbReference type="Pfam" id="PF03919">
    <property type="entry name" value="mRNA_cap_C"/>
    <property type="match status" value="1"/>
</dbReference>
<dbReference type="CDD" id="cd07895">
    <property type="entry name" value="Adenylation_mRNA_capping"/>
    <property type="match status" value="1"/>
</dbReference>
<dbReference type="Gene3D" id="2.40.50.140">
    <property type="entry name" value="Nucleic acid-binding proteins"/>
    <property type="match status" value="1"/>
</dbReference>
<keyword evidence="6 10" id="KW-0506">mRNA capping</keyword>
<keyword evidence="7 10" id="KW-0342">GTP-binding</keyword>
<dbReference type="InterPro" id="IPR000387">
    <property type="entry name" value="Tyr_Pase_dom"/>
</dbReference>
<keyword evidence="10" id="KW-0378">Hydrolase</keyword>
<evidence type="ECO:0000259" key="14">
    <source>
        <dbReference type="PROSITE" id="PS50056"/>
    </source>
</evidence>
<keyword evidence="3 10" id="KW-0808">Transferase</keyword>
<evidence type="ECO:0000256" key="7">
    <source>
        <dbReference type="ARBA" id="ARBA00023134"/>
    </source>
</evidence>
<keyword evidence="5 10" id="KW-0547">Nucleotide-binding</keyword>
<evidence type="ECO:0000256" key="12">
    <source>
        <dbReference type="PIRSR" id="PIRSR036958-2"/>
    </source>
</evidence>
<proteinExistence type="inferred from homology"/>
<evidence type="ECO:0000256" key="1">
    <source>
        <dbReference type="ARBA" id="ARBA00004123"/>
    </source>
</evidence>
<comment type="caution">
    <text evidence="15">The sequence shown here is derived from an EMBL/GenBank/DDBJ whole genome shotgun (WGS) entry which is preliminary data.</text>
</comment>
<dbReference type="GO" id="GO:0005524">
    <property type="term" value="F:ATP binding"/>
    <property type="evidence" value="ECO:0007669"/>
    <property type="project" value="InterPro"/>
</dbReference>
<dbReference type="GO" id="GO:0004484">
    <property type="term" value="F:mRNA guanylyltransferase activity"/>
    <property type="evidence" value="ECO:0007669"/>
    <property type="project" value="UniProtKB-UniRule"/>
</dbReference>
<comment type="similarity">
    <text evidence="10">In the N-terminal section; belongs to the non-receptor class of the protein-tyrosine phosphatase family.</text>
</comment>
<evidence type="ECO:0000313" key="16">
    <source>
        <dbReference type="EMBL" id="CAF4092449.1"/>
    </source>
</evidence>
<dbReference type="PANTHER" id="PTHR10367">
    <property type="entry name" value="MRNA-CAPPING ENZYME"/>
    <property type="match status" value="1"/>
</dbReference>
<feature type="binding site" evidence="13">
    <location>
        <position position="288"/>
    </location>
    <ligand>
        <name>GTP</name>
        <dbReference type="ChEBI" id="CHEBI:37565"/>
    </ligand>
</feature>
<dbReference type="Gene3D" id="3.30.1490.430">
    <property type="match status" value="1"/>
</dbReference>
<dbReference type="GO" id="GO:0005525">
    <property type="term" value="F:GTP binding"/>
    <property type="evidence" value="ECO:0007669"/>
    <property type="project" value="UniProtKB-UniRule"/>
</dbReference>
<keyword evidence="4 10" id="KW-0548">Nucleotidyltransferase</keyword>
<dbReference type="GO" id="GO:0140818">
    <property type="term" value="F:mRNA 5'-triphosphate monophosphatase activity"/>
    <property type="evidence" value="ECO:0007669"/>
    <property type="project" value="UniProtKB-EC"/>
</dbReference>
<evidence type="ECO:0000256" key="5">
    <source>
        <dbReference type="ARBA" id="ARBA00022741"/>
    </source>
</evidence>
<comment type="function">
    <text evidence="10">Bifunctional mRNA-capping enzyme exhibiting RNA 5'-triphosphate monophosphatase activity in the N-terminal part and mRNA guanylyltransferase activity in the C-terminal part. Catalyzes the first two steps of cap formation: by removing the gamma-phosphate from the 5'-triphosphate end of nascent mRNA to yield a diphosphate end, and by transferring the GMP moiety of GTP to the 5'-diphosphate terminus of RNA via a covalent enzyme-GMP reaction intermediate.</text>
</comment>
<dbReference type="SUPFAM" id="SSF56091">
    <property type="entry name" value="DNA ligase/mRNA capping enzyme, catalytic domain"/>
    <property type="match status" value="1"/>
</dbReference>
<feature type="binding site" evidence="13">
    <location>
        <begin position="448"/>
        <end position="450"/>
    </location>
    <ligand>
        <name>GTP</name>
        <dbReference type="ChEBI" id="CHEBI:37565"/>
    </ligand>
</feature>
<dbReference type="EC" id="2.7.7.50" evidence="10"/>
<dbReference type="EMBL" id="CAJNOK010018737">
    <property type="protein sequence ID" value="CAF1287512.1"/>
    <property type="molecule type" value="Genomic_DNA"/>
</dbReference>
<keyword evidence="2 10" id="KW-0507">mRNA processing</keyword>
<dbReference type="InterPro" id="IPR012340">
    <property type="entry name" value="NA-bd_OB-fold"/>
</dbReference>
<name>A0A8S2EYH4_9BILA</name>
<sequence>MFIFLDKFLAFKTPLDSRYNEKVSISKLWTCRMLIDSVKSLHRTLGLIIDLTNTDRFYNSETEFKQKNIQYEKIRCRGHDERPSPEQITEFIDKCNKFWETHPSDIIGVHCTHGFNRTGFLICSYLCRELGYSIDAAIDSFAKARIPGIYKQDYLDELLQTYGDESFKKIPAPARPEWCSTYSDDEDEPKEKRINGQTKRVQRVEPTAKRFKDDGKVMTNPQFAIPLPGVVPVCQQPCLGNIQRKCHQMCDYHRQGFPGSQPVSMDITNYETIVQSPYMVSWKADGTRYMMLIEEQDNIYMFDRDNNAFHIPHLHFPKDSDLNSHITDTLVDGELVLDKVNGTIVPRYLIYDIVTYENQNVANLPFKERLDIIHKSIIKPREEAAQKHIIDKQQESFSIREKAFWPLTALPKLTSDKFTQQILHEVDGLIFQPMQDPYTPGRSVRVLKWKEHNTVDFRLKISIDKSKSGQLPERNAYLYVNGLPAPFAQMKYSSSLKEYDNKIVECIFRDGQWHFLKERLDKSFPNAIETACGAIRAIQDPITKERLISLAQNVQAQQQHTSGQY</sequence>
<evidence type="ECO:0000313" key="17">
    <source>
        <dbReference type="Proteomes" id="UP000677228"/>
    </source>
</evidence>
<dbReference type="AlphaFoldDB" id="A0A8S2EYH4"/>
<evidence type="ECO:0000256" key="10">
    <source>
        <dbReference type="PIRNR" id="PIRNR036958"/>
    </source>
</evidence>
<dbReference type="PROSITE" id="PS00383">
    <property type="entry name" value="TYR_PHOSPHATASE_1"/>
    <property type="match status" value="1"/>
</dbReference>
<evidence type="ECO:0000256" key="3">
    <source>
        <dbReference type="ARBA" id="ARBA00022679"/>
    </source>
</evidence>
<evidence type="ECO:0000313" key="15">
    <source>
        <dbReference type="EMBL" id="CAF1287512.1"/>
    </source>
</evidence>
<dbReference type="InterPro" id="IPR051029">
    <property type="entry name" value="mRNA_Capping_Enz/RNA_Phosphat"/>
</dbReference>
<dbReference type="EC" id="3.6.1.74" evidence="10"/>
<dbReference type="InterPro" id="IPR016130">
    <property type="entry name" value="Tyr_Pase_AS"/>
</dbReference>
<feature type="binding site" evidence="13">
    <location>
        <position position="304"/>
    </location>
    <ligand>
        <name>GTP</name>
        <dbReference type="ChEBI" id="CHEBI:37565"/>
    </ligand>
</feature>
<comment type="subcellular location">
    <subcellularLocation>
        <location evidence="1 10">Nucleus</location>
    </subcellularLocation>
</comment>
<evidence type="ECO:0000256" key="2">
    <source>
        <dbReference type="ARBA" id="ARBA00022664"/>
    </source>
</evidence>
<dbReference type="GO" id="GO:0004651">
    <property type="term" value="F:polynucleotide 5'-phosphatase activity"/>
    <property type="evidence" value="ECO:0007669"/>
    <property type="project" value="UniProtKB-UniRule"/>
</dbReference>
<dbReference type="Gene3D" id="3.90.190.10">
    <property type="entry name" value="Protein tyrosine phosphatase superfamily"/>
    <property type="match status" value="1"/>
</dbReference>
<dbReference type="InterPro" id="IPR000340">
    <property type="entry name" value="Dual-sp_phosphatase_cat-dom"/>
</dbReference>
<dbReference type="InterPro" id="IPR001339">
    <property type="entry name" value="mRNA_cap_enzyme_adenylation"/>
</dbReference>
<dbReference type="InterPro" id="IPR013846">
    <property type="entry name" value="mRNA_cap_enzyme_C"/>
</dbReference>
<evidence type="ECO:0000256" key="8">
    <source>
        <dbReference type="ARBA" id="ARBA00023242"/>
    </source>
</evidence>
<gene>
    <name evidence="15" type="ORF">OVA965_LOCUS27933</name>
    <name evidence="16" type="ORF">TMI583_LOCUS28677</name>
</gene>
<feature type="active site" description="Phosphocysteine intermediate" evidence="11">
    <location>
        <position position="111"/>
    </location>
</feature>
<evidence type="ECO:0000256" key="6">
    <source>
        <dbReference type="ARBA" id="ARBA00023042"/>
    </source>
</evidence>
<dbReference type="SUPFAM" id="SSF52799">
    <property type="entry name" value="(Phosphotyrosine protein) phosphatases II"/>
    <property type="match status" value="1"/>
</dbReference>
<dbReference type="PANTHER" id="PTHR10367:SF17">
    <property type="entry name" value="MRNA-CAPPING ENZYME"/>
    <property type="match status" value="1"/>
</dbReference>
<dbReference type="EMBL" id="CAJOBA010040300">
    <property type="protein sequence ID" value="CAF4092449.1"/>
    <property type="molecule type" value="Genomic_DNA"/>
</dbReference>
<dbReference type="Gene3D" id="3.30.470.30">
    <property type="entry name" value="DNA ligase/mRNA capping enzyme"/>
    <property type="match status" value="1"/>
</dbReference>
<feature type="binding site" evidence="13">
    <location>
        <begin position="332"/>
        <end position="334"/>
    </location>
    <ligand>
        <name>GTP</name>
        <dbReference type="ChEBI" id="CHEBI:37565"/>
    </ligand>
</feature>
<comment type="similarity">
    <text evidence="10">In the C-terminal section; belongs to the eukaryotic GTase family.</text>
</comment>
<dbReference type="FunFam" id="3.30.470.30:FF:000040">
    <property type="entry name" value="mRNA-capping enzyme"/>
    <property type="match status" value="1"/>
</dbReference>
<dbReference type="FunFam" id="2.40.50.140:FF:000291">
    <property type="entry name" value="mRNA-capping enzyme"/>
    <property type="match status" value="1"/>
</dbReference>
<accession>A0A8S2EYH4</accession>
<feature type="domain" description="Tyrosine specific protein phosphatases" evidence="14">
    <location>
        <begin position="89"/>
        <end position="156"/>
    </location>
</feature>
<comment type="catalytic activity">
    <reaction evidence="9">
        <text>a 5'-end diphospho-ribonucleoside in mRNA + GTP + H(+) = a 5'-end (5'-triphosphoguanosine)-ribonucleoside in mRNA + diphosphate</text>
        <dbReference type="Rhea" id="RHEA:67012"/>
        <dbReference type="Rhea" id="RHEA-COMP:17165"/>
        <dbReference type="Rhea" id="RHEA-COMP:17166"/>
        <dbReference type="ChEBI" id="CHEBI:15378"/>
        <dbReference type="ChEBI" id="CHEBI:33019"/>
        <dbReference type="ChEBI" id="CHEBI:37565"/>
        <dbReference type="ChEBI" id="CHEBI:167616"/>
        <dbReference type="ChEBI" id="CHEBI:167617"/>
        <dbReference type="EC" id="2.7.7.50"/>
    </reaction>
    <physiologicalReaction direction="left-to-right" evidence="9">
        <dbReference type="Rhea" id="RHEA:67013"/>
    </physiologicalReaction>
</comment>
<dbReference type="GO" id="GO:0004721">
    <property type="term" value="F:phosphoprotein phosphatase activity"/>
    <property type="evidence" value="ECO:0007669"/>
    <property type="project" value="UniProtKB-UniRule"/>
</dbReference>
<dbReference type="PROSITE" id="PS50056">
    <property type="entry name" value="TYR_PHOSPHATASE_2"/>
    <property type="match status" value="1"/>
</dbReference>
<evidence type="ECO:0000256" key="9">
    <source>
        <dbReference type="ARBA" id="ARBA00044624"/>
    </source>
</evidence>
<feature type="active site" description="N6-GMP-lysine intermediate" evidence="12">
    <location>
        <position position="283"/>
    </location>
</feature>
<comment type="catalytic activity">
    <reaction evidence="10">
        <text>a 5'-end triphospho-ribonucleoside in mRNA + H2O = a 5'-end diphospho-ribonucleoside in mRNA + phosphate + H(+)</text>
        <dbReference type="Rhea" id="RHEA:67004"/>
        <dbReference type="Rhea" id="RHEA-COMP:17164"/>
        <dbReference type="Rhea" id="RHEA-COMP:17165"/>
        <dbReference type="ChEBI" id="CHEBI:15377"/>
        <dbReference type="ChEBI" id="CHEBI:15378"/>
        <dbReference type="ChEBI" id="CHEBI:43474"/>
        <dbReference type="ChEBI" id="CHEBI:167616"/>
        <dbReference type="ChEBI" id="CHEBI:167618"/>
        <dbReference type="EC" id="3.6.1.74"/>
    </reaction>
</comment>
<dbReference type="PIRSF" id="PIRSF036958">
    <property type="entry name" value="mRNA_capping_HCE"/>
    <property type="match status" value="1"/>
</dbReference>
<dbReference type="SUPFAM" id="SSF50249">
    <property type="entry name" value="Nucleic acid-binding proteins"/>
    <property type="match status" value="1"/>
</dbReference>
<evidence type="ECO:0000256" key="4">
    <source>
        <dbReference type="ARBA" id="ARBA00022695"/>
    </source>
</evidence>
<organism evidence="15 17">
    <name type="scientific">Didymodactylos carnosus</name>
    <dbReference type="NCBI Taxonomy" id="1234261"/>
    <lineage>
        <taxon>Eukaryota</taxon>
        <taxon>Metazoa</taxon>
        <taxon>Spiralia</taxon>
        <taxon>Gnathifera</taxon>
        <taxon>Rotifera</taxon>
        <taxon>Eurotatoria</taxon>
        <taxon>Bdelloidea</taxon>
        <taxon>Philodinida</taxon>
        <taxon>Philodinidae</taxon>
        <taxon>Didymodactylos</taxon>
    </lineage>
</organism>
<dbReference type="Proteomes" id="UP000682733">
    <property type="component" value="Unassembled WGS sequence"/>
</dbReference>
<evidence type="ECO:0000256" key="11">
    <source>
        <dbReference type="PIRSR" id="PIRSR036958-1"/>
    </source>
</evidence>
<evidence type="ECO:0000256" key="13">
    <source>
        <dbReference type="PIRSR" id="PIRSR036958-3"/>
    </source>
</evidence>
<reference evidence="15" key="1">
    <citation type="submission" date="2021-02" db="EMBL/GenBank/DDBJ databases">
        <authorList>
            <person name="Nowell W R."/>
        </authorList>
    </citation>
    <scope>NUCLEOTIDE SEQUENCE</scope>
</reference>
<dbReference type="GO" id="GO:0006370">
    <property type="term" value="P:7-methylguanosine mRNA capping"/>
    <property type="evidence" value="ECO:0007669"/>
    <property type="project" value="UniProtKB-UniRule"/>
</dbReference>
<dbReference type="Pfam" id="PF00782">
    <property type="entry name" value="DSPc"/>
    <property type="match status" value="1"/>
</dbReference>
<dbReference type="InterPro" id="IPR017074">
    <property type="entry name" value="mRNA_cap_enz_bifunc"/>
</dbReference>
<keyword evidence="8 10" id="KW-0539">Nucleus</keyword>